<dbReference type="EMBL" id="BAAALN010000012">
    <property type="protein sequence ID" value="GAA1246430.1"/>
    <property type="molecule type" value="Genomic_DNA"/>
</dbReference>
<dbReference type="SUPFAM" id="SSF53448">
    <property type="entry name" value="Nucleotide-diphospho-sugar transferases"/>
    <property type="match status" value="1"/>
</dbReference>
<gene>
    <name evidence="7" type="ORF">GCM10009676_35740</name>
</gene>
<evidence type="ECO:0000256" key="4">
    <source>
        <dbReference type="ARBA" id="ARBA00022679"/>
    </source>
</evidence>
<dbReference type="Proteomes" id="UP001500653">
    <property type="component" value="Unassembled WGS sequence"/>
</dbReference>
<keyword evidence="3" id="KW-0328">Glycosyltransferase</keyword>
<comment type="similarity">
    <text evidence="2">Belongs to the glycosyltransferase 2 family.</text>
</comment>
<dbReference type="PANTHER" id="PTHR43179">
    <property type="entry name" value="RHAMNOSYLTRANSFERASE WBBL"/>
    <property type="match status" value="1"/>
</dbReference>
<proteinExistence type="inferred from homology"/>
<keyword evidence="4" id="KW-0808">Transferase</keyword>
<evidence type="ECO:0000313" key="7">
    <source>
        <dbReference type="EMBL" id="GAA1246430.1"/>
    </source>
</evidence>
<evidence type="ECO:0000256" key="5">
    <source>
        <dbReference type="SAM" id="MobiDB-lite"/>
    </source>
</evidence>
<organism evidence="7 8">
    <name type="scientific">Prauserella halophila</name>
    <dbReference type="NCBI Taxonomy" id="185641"/>
    <lineage>
        <taxon>Bacteria</taxon>
        <taxon>Bacillati</taxon>
        <taxon>Actinomycetota</taxon>
        <taxon>Actinomycetes</taxon>
        <taxon>Pseudonocardiales</taxon>
        <taxon>Pseudonocardiaceae</taxon>
        <taxon>Prauserella</taxon>
    </lineage>
</organism>
<evidence type="ECO:0000259" key="6">
    <source>
        <dbReference type="Pfam" id="PF00535"/>
    </source>
</evidence>
<dbReference type="InterPro" id="IPR001173">
    <property type="entry name" value="Glyco_trans_2-like"/>
</dbReference>
<accession>A0ABN1WDB8</accession>
<dbReference type="Gene3D" id="3.90.550.10">
    <property type="entry name" value="Spore Coat Polysaccharide Biosynthesis Protein SpsA, Chain A"/>
    <property type="match status" value="1"/>
</dbReference>
<protein>
    <submittedName>
        <fullName evidence="7">Glycosyltransferase family 2 protein</fullName>
    </submittedName>
</protein>
<feature type="region of interest" description="Disordered" evidence="5">
    <location>
        <begin position="96"/>
        <end position="118"/>
    </location>
</feature>
<evidence type="ECO:0000313" key="8">
    <source>
        <dbReference type="Proteomes" id="UP001500653"/>
    </source>
</evidence>
<evidence type="ECO:0000256" key="3">
    <source>
        <dbReference type="ARBA" id="ARBA00022676"/>
    </source>
</evidence>
<sequence>MVDNAADVDTRRILAEHPSAPDVLRLERNTGYAGGIAAALDDVDTEFVAWLNDDAVPSPSWLADLEAAAGPATAAVTSRLLRPDGTVQSTGVELTADGHGRDLAEPAATSPGATPAPFTPSPAPFGFCGGAALVRTRALRDVGGVPAEFFCYYEDTDTSWRLRLAGWDVAAAATDVHHRHGASTRPGSAAFHRWNERNRLLMLLRCAPAGVALRELARFTVLTAVLPLRTLAARRRPGVRPGPAVPDAANFDPRLRLRVLADVTRRTPWTRRTRRDITRRSTVGRGSLWRHWTGG</sequence>
<reference evidence="7 8" key="1">
    <citation type="journal article" date="2019" name="Int. J. Syst. Evol. Microbiol.">
        <title>The Global Catalogue of Microorganisms (GCM) 10K type strain sequencing project: providing services to taxonomists for standard genome sequencing and annotation.</title>
        <authorList>
            <consortium name="The Broad Institute Genomics Platform"/>
            <consortium name="The Broad Institute Genome Sequencing Center for Infectious Disease"/>
            <person name="Wu L."/>
            <person name="Ma J."/>
        </authorList>
    </citation>
    <scope>NUCLEOTIDE SEQUENCE [LARGE SCALE GENOMIC DNA]</scope>
    <source>
        <strain evidence="7 8">JCM 13023</strain>
    </source>
</reference>
<evidence type="ECO:0000256" key="2">
    <source>
        <dbReference type="ARBA" id="ARBA00006739"/>
    </source>
</evidence>
<comment type="caution">
    <text evidence="7">The sequence shown here is derived from an EMBL/GenBank/DDBJ whole genome shotgun (WGS) entry which is preliminary data.</text>
</comment>
<dbReference type="InterPro" id="IPR029044">
    <property type="entry name" value="Nucleotide-diphossugar_trans"/>
</dbReference>
<name>A0ABN1WDB8_9PSEU</name>
<evidence type="ECO:0000256" key="1">
    <source>
        <dbReference type="ARBA" id="ARBA00004776"/>
    </source>
</evidence>
<dbReference type="PANTHER" id="PTHR43179:SF12">
    <property type="entry name" value="GALACTOFURANOSYLTRANSFERASE GLFT2"/>
    <property type="match status" value="1"/>
</dbReference>
<feature type="compositionally biased region" description="Low complexity" evidence="5">
    <location>
        <begin position="106"/>
        <end position="116"/>
    </location>
</feature>
<comment type="pathway">
    <text evidence="1">Cell wall biogenesis; cell wall polysaccharide biosynthesis.</text>
</comment>
<feature type="domain" description="Glycosyltransferase 2-like" evidence="6">
    <location>
        <begin position="2"/>
        <end position="141"/>
    </location>
</feature>
<keyword evidence="8" id="KW-1185">Reference proteome</keyword>
<dbReference type="Pfam" id="PF00535">
    <property type="entry name" value="Glycos_transf_2"/>
    <property type="match status" value="1"/>
</dbReference>